<proteinExistence type="inferred from homology"/>
<evidence type="ECO:0000313" key="4">
    <source>
        <dbReference type="EMBL" id="KAF2397266.1"/>
    </source>
</evidence>
<dbReference type="AlphaFoldDB" id="A0A6G1HN30"/>
<dbReference type="EMBL" id="ML996704">
    <property type="protein sequence ID" value="KAF2397266.1"/>
    <property type="molecule type" value="Genomic_DNA"/>
</dbReference>
<dbReference type="GO" id="GO:0016491">
    <property type="term" value="F:oxidoreductase activity"/>
    <property type="evidence" value="ECO:0007669"/>
    <property type="project" value="UniProtKB-KW"/>
</dbReference>
<feature type="compositionally biased region" description="Low complexity" evidence="3">
    <location>
        <begin position="277"/>
        <end position="301"/>
    </location>
</feature>
<dbReference type="OrthoDB" id="1933717at2759"/>
<dbReference type="Proteomes" id="UP000799640">
    <property type="component" value="Unassembled WGS sequence"/>
</dbReference>
<comment type="similarity">
    <text evidence="1">Belongs to the short-chain dehydrogenases/reductases (SDR) family.</text>
</comment>
<organism evidence="4 5">
    <name type="scientific">Trichodelitschia bisporula</name>
    <dbReference type="NCBI Taxonomy" id="703511"/>
    <lineage>
        <taxon>Eukaryota</taxon>
        <taxon>Fungi</taxon>
        <taxon>Dikarya</taxon>
        <taxon>Ascomycota</taxon>
        <taxon>Pezizomycotina</taxon>
        <taxon>Dothideomycetes</taxon>
        <taxon>Dothideomycetes incertae sedis</taxon>
        <taxon>Phaeotrichales</taxon>
        <taxon>Phaeotrichaceae</taxon>
        <taxon>Trichodelitschia</taxon>
    </lineage>
</organism>
<feature type="compositionally biased region" description="Low complexity" evidence="3">
    <location>
        <begin position="1"/>
        <end position="11"/>
    </location>
</feature>
<accession>A0A6G1HN30</accession>
<dbReference type="InterPro" id="IPR002347">
    <property type="entry name" value="SDR_fam"/>
</dbReference>
<dbReference type="SUPFAM" id="SSF51735">
    <property type="entry name" value="NAD(P)-binding Rossmann-fold domains"/>
    <property type="match status" value="1"/>
</dbReference>
<evidence type="ECO:0000256" key="1">
    <source>
        <dbReference type="ARBA" id="ARBA00006484"/>
    </source>
</evidence>
<sequence length="389" mass="40919">MDIDPPSADDSGPPPPPLPPPPAATPGHPHFPAHSGPRVWFLDDGLAPISLALTRLLLAHGDAVVAGVVPGEYKGPRGEAFRAFVGEVGWKGGRKERFRAVALDARSVALCQAAVAEALRIFGRVDIVLLCRSEALIGAVEEMGQDARAVTLVREQLETNFFGHVNLVRACLPSMRARRSGHFVAVTGITGHLGTPGLGMYCSSQWALEGFCDSLAYEIAPFNIKMTIVQPNLEIQILTNKITAVPPLPPYAPDVNPAPLTRDIIAHLLDRLDDAQAEAPAEGPAEAESPPPAEQSSAGAQLRGPGAASLYAPLGAGLREELVAETVYALAAIGGHENPPARHIVSFEGVTSVKEKLKTVSEELEDFIEVSGAVDIARDAGEGGVGWGV</sequence>
<dbReference type="Gene3D" id="3.40.50.720">
    <property type="entry name" value="NAD(P)-binding Rossmann-like Domain"/>
    <property type="match status" value="1"/>
</dbReference>
<keyword evidence="2" id="KW-0560">Oxidoreductase</keyword>
<evidence type="ECO:0000313" key="5">
    <source>
        <dbReference type="Proteomes" id="UP000799640"/>
    </source>
</evidence>
<dbReference type="InterPro" id="IPR051911">
    <property type="entry name" value="SDR_oxidoreductase"/>
</dbReference>
<evidence type="ECO:0000256" key="3">
    <source>
        <dbReference type="SAM" id="MobiDB-lite"/>
    </source>
</evidence>
<name>A0A6G1HN30_9PEZI</name>
<reference evidence="4" key="1">
    <citation type="journal article" date="2020" name="Stud. Mycol.">
        <title>101 Dothideomycetes genomes: a test case for predicting lifestyles and emergence of pathogens.</title>
        <authorList>
            <person name="Haridas S."/>
            <person name="Albert R."/>
            <person name="Binder M."/>
            <person name="Bloem J."/>
            <person name="Labutti K."/>
            <person name="Salamov A."/>
            <person name="Andreopoulos B."/>
            <person name="Baker S."/>
            <person name="Barry K."/>
            <person name="Bills G."/>
            <person name="Bluhm B."/>
            <person name="Cannon C."/>
            <person name="Castanera R."/>
            <person name="Culley D."/>
            <person name="Daum C."/>
            <person name="Ezra D."/>
            <person name="Gonzalez J."/>
            <person name="Henrissat B."/>
            <person name="Kuo A."/>
            <person name="Liang C."/>
            <person name="Lipzen A."/>
            <person name="Lutzoni F."/>
            <person name="Magnuson J."/>
            <person name="Mondo S."/>
            <person name="Nolan M."/>
            <person name="Ohm R."/>
            <person name="Pangilinan J."/>
            <person name="Park H.-J."/>
            <person name="Ramirez L."/>
            <person name="Alfaro M."/>
            <person name="Sun H."/>
            <person name="Tritt A."/>
            <person name="Yoshinaga Y."/>
            <person name="Zwiers L.-H."/>
            <person name="Turgeon B."/>
            <person name="Goodwin S."/>
            <person name="Spatafora J."/>
            <person name="Crous P."/>
            <person name="Grigoriev I."/>
        </authorList>
    </citation>
    <scope>NUCLEOTIDE SEQUENCE</scope>
    <source>
        <strain evidence="4">CBS 262.69</strain>
    </source>
</reference>
<dbReference type="InterPro" id="IPR036291">
    <property type="entry name" value="NAD(P)-bd_dom_sf"/>
</dbReference>
<gene>
    <name evidence="4" type="ORF">EJ06DRAFT_515544</name>
</gene>
<keyword evidence="5" id="KW-1185">Reference proteome</keyword>
<protein>
    <submittedName>
        <fullName evidence="4">Short chain dehydrogenase/reductase family protein-like protein</fullName>
    </submittedName>
</protein>
<evidence type="ECO:0000256" key="2">
    <source>
        <dbReference type="ARBA" id="ARBA00023002"/>
    </source>
</evidence>
<feature type="region of interest" description="Disordered" evidence="3">
    <location>
        <begin position="1"/>
        <end position="30"/>
    </location>
</feature>
<dbReference type="PANTHER" id="PTHR43976:SF16">
    <property type="entry name" value="SHORT-CHAIN DEHYDROGENASE_REDUCTASE FAMILY PROTEIN"/>
    <property type="match status" value="1"/>
</dbReference>
<dbReference type="Pfam" id="PF00106">
    <property type="entry name" value="adh_short"/>
    <property type="match status" value="1"/>
</dbReference>
<feature type="compositionally biased region" description="Pro residues" evidence="3">
    <location>
        <begin position="12"/>
        <end position="24"/>
    </location>
</feature>
<dbReference type="PANTHER" id="PTHR43976">
    <property type="entry name" value="SHORT CHAIN DEHYDROGENASE"/>
    <property type="match status" value="1"/>
</dbReference>
<feature type="region of interest" description="Disordered" evidence="3">
    <location>
        <begin position="276"/>
        <end position="302"/>
    </location>
</feature>